<organism evidence="19 20">
    <name type="scientific">Calicophoron daubneyi</name>
    <name type="common">Rumen fluke</name>
    <name type="synonym">Paramphistomum daubneyi</name>
    <dbReference type="NCBI Taxonomy" id="300641"/>
    <lineage>
        <taxon>Eukaryota</taxon>
        <taxon>Metazoa</taxon>
        <taxon>Spiralia</taxon>
        <taxon>Lophotrochozoa</taxon>
        <taxon>Platyhelminthes</taxon>
        <taxon>Trematoda</taxon>
        <taxon>Digenea</taxon>
        <taxon>Plagiorchiida</taxon>
        <taxon>Pronocephalata</taxon>
        <taxon>Paramphistomoidea</taxon>
        <taxon>Paramphistomidae</taxon>
        <taxon>Calicophoron</taxon>
    </lineage>
</organism>
<evidence type="ECO:0000256" key="16">
    <source>
        <dbReference type="SAM" id="Phobius"/>
    </source>
</evidence>
<dbReference type="GO" id="GO:0043235">
    <property type="term" value="C:receptor complex"/>
    <property type="evidence" value="ECO:0007669"/>
    <property type="project" value="TreeGrafter"/>
</dbReference>
<evidence type="ECO:0000256" key="8">
    <source>
        <dbReference type="ARBA" id="ARBA00022741"/>
    </source>
</evidence>
<feature type="binding site" evidence="14">
    <location>
        <position position="454"/>
    </location>
    <ligand>
        <name>ATP</name>
        <dbReference type="ChEBI" id="CHEBI:30616"/>
    </ligand>
</feature>
<evidence type="ECO:0000259" key="18">
    <source>
        <dbReference type="PROSITE" id="PS51256"/>
    </source>
</evidence>
<evidence type="ECO:0000256" key="6">
    <source>
        <dbReference type="ARBA" id="ARBA00022692"/>
    </source>
</evidence>
<dbReference type="InterPro" id="IPR008271">
    <property type="entry name" value="Ser/Thr_kinase_AS"/>
</dbReference>
<dbReference type="PANTHER" id="PTHR23255">
    <property type="entry name" value="TRANSFORMING GROWTH FACTOR-BETA RECEPTOR TYPE I AND II"/>
    <property type="match status" value="1"/>
</dbReference>
<evidence type="ECO:0000256" key="10">
    <source>
        <dbReference type="ARBA" id="ARBA00022840"/>
    </source>
</evidence>
<dbReference type="Gene3D" id="3.30.200.20">
    <property type="entry name" value="Phosphorylase Kinase, domain 1"/>
    <property type="match status" value="1"/>
</dbReference>
<dbReference type="InterPro" id="IPR003605">
    <property type="entry name" value="GS_dom"/>
</dbReference>
<dbReference type="SMART" id="SM00467">
    <property type="entry name" value="GS"/>
    <property type="match status" value="1"/>
</dbReference>
<keyword evidence="4" id="KW-0723">Serine/threonine-protein kinase</keyword>
<dbReference type="Pfam" id="PF08515">
    <property type="entry name" value="TGF_beta_GS"/>
    <property type="match status" value="1"/>
</dbReference>
<evidence type="ECO:0000256" key="2">
    <source>
        <dbReference type="ARBA" id="ARBA00009605"/>
    </source>
</evidence>
<evidence type="ECO:0000256" key="13">
    <source>
        <dbReference type="ARBA" id="ARBA00023170"/>
    </source>
</evidence>
<sequence>MLVPLGTQRKVTVCACRPAEKCLNQEQSPGVCITNAGCYHSIILEAGEAVEALGCFQNNSNHFLMNCRIRQDPSFELKCCDSPDYCNENLPMDLQPVLLQSETARRIAGMNNSGTDWSHGNKLPLAISEYDSVYDYQDGTGEPELSLDNRLTGSTDPYSPSKPGLDTTALLSFLPLCIFPLVFAMVVLLAIFVCRRMFANKVASEEEKQPRDGKTRVESQPAGTNYSPWYGFTQCNEWQHTDQRGENLAQIPAEIPVPRHEDVSRNHCSCFEFKHHHQTKNFPGSASTGSIALSNSLSARSVPHSTFSTQLAKSATRGCTKERSLSAISGSSDFPMSRGAKSNYSCRLCEVLVQKSLKFSSKTLESPLKRDKRTAKADHGRGKLHSILMNRPGRSDKNPNRPCDQSFTSGSGSGLPFLVQRTIARQIRLHECIGLGRFGEVWRGTYEGEDVAIKIFSSRDENSWVRETTIFNRITLRHENLIGYLASDITSKNGCTQLWMIMQYHPRGSLYEYLQRVTVDVPQALLLAKSAAAGLCYLHSLIAGVHGKPAVAHRDVKSKNILVQADGTCCIADLGLAVVQHPTTGNIVYGCSSYKVGTKRYLAPELLSEICKNSANDSKSNGSIRQTVSEEGFTSVRKTDESSVSLKRSTRGMNFENLKAADVYAFSLVMWEIFRRCELHEDADPSMPPYANLISSDPTFAMMYKIVCVLRIRPPLSPRWASNPYLDRCSHLLEECWHERPEVRLTMLRIKKTLNDLLIHMCAIVVNWLVNRNTTTQVIGLASLWCRHLILAIIRNQPYAPQIGSCPVKQILLTSRSNIAERPAGLGRPPSYIAQDD</sequence>
<evidence type="ECO:0000256" key="4">
    <source>
        <dbReference type="ARBA" id="ARBA00022527"/>
    </source>
</evidence>
<protein>
    <recommendedName>
        <fullName evidence="3">receptor protein serine/threonine kinase</fullName>
        <ecNumber evidence="3">2.7.11.30</ecNumber>
    </recommendedName>
</protein>
<gene>
    <name evidence="19" type="ORF">CDAUBV1_LOCUS9612</name>
</gene>
<evidence type="ECO:0000259" key="17">
    <source>
        <dbReference type="PROSITE" id="PS50011"/>
    </source>
</evidence>
<keyword evidence="10 14" id="KW-0067">ATP-binding</keyword>
<comment type="caution">
    <text evidence="19">The sequence shown here is derived from an EMBL/GenBank/DDBJ whole genome shotgun (WGS) entry which is preliminary data.</text>
</comment>
<evidence type="ECO:0000256" key="3">
    <source>
        <dbReference type="ARBA" id="ARBA00012401"/>
    </source>
</evidence>
<keyword evidence="9" id="KW-0418">Kinase</keyword>
<dbReference type="PROSITE" id="PS00107">
    <property type="entry name" value="PROTEIN_KINASE_ATP"/>
    <property type="match status" value="1"/>
</dbReference>
<dbReference type="EC" id="2.7.11.30" evidence="3"/>
<dbReference type="InterPro" id="IPR011009">
    <property type="entry name" value="Kinase-like_dom_sf"/>
</dbReference>
<reference evidence="19" key="1">
    <citation type="submission" date="2024-06" db="EMBL/GenBank/DDBJ databases">
        <authorList>
            <person name="Liu X."/>
            <person name="Lenzi L."/>
            <person name="Haldenby T S."/>
            <person name="Uol C."/>
        </authorList>
    </citation>
    <scope>NUCLEOTIDE SEQUENCE</scope>
</reference>
<keyword evidence="12 16" id="KW-0472">Membrane</keyword>
<dbReference type="GO" id="GO:0005886">
    <property type="term" value="C:plasma membrane"/>
    <property type="evidence" value="ECO:0007669"/>
    <property type="project" value="TreeGrafter"/>
</dbReference>
<dbReference type="Gene3D" id="2.10.60.10">
    <property type="entry name" value="CD59"/>
    <property type="match status" value="1"/>
</dbReference>
<feature type="domain" description="Protein kinase" evidence="17">
    <location>
        <begin position="427"/>
        <end position="758"/>
    </location>
</feature>
<evidence type="ECO:0000256" key="14">
    <source>
        <dbReference type="PROSITE-ProRule" id="PRU10141"/>
    </source>
</evidence>
<comment type="subcellular location">
    <subcellularLocation>
        <location evidence="1">Membrane</location>
        <topology evidence="1">Single-pass type I membrane protein</topology>
    </subcellularLocation>
</comment>
<evidence type="ECO:0000256" key="9">
    <source>
        <dbReference type="ARBA" id="ARBA00022777"/>
    </source>
</evidence>
<dbReference type="SUPFAM" id="SSF56112">
    <property type="entry name" value="Protein kinase-like (PK-like)"/>
    <property type="match status" value="1"/>
</dbReference>
<keyword evidence="6 16" id="KW-0812">Transmembrane</keyword>
<dbReference type="InterPro" id="IPR017441">
    <property type="entry name" value="Protein_kinase_ATP_BS"/>
</dbReference>
<dbReference type="PROSITE" id="PS50011">
    <property type="entry name" value="PROTEIN_KINASE_DOM"/>
    <property type="match status" value="1"/>
</dbReference>
<dbReference type="GO" id="GO:0005524">
    <property type="term" value="F:ATP binding"/>
    <property type="evidence" value="ECO:0007669"/>
    <property type="project" value="UniProtKB-UniRule"/>
</dbReference>
<dbReference type="SMART" id="SM00220">
    <property type="entry name" value="S_TKc"/>
    <property type="match status" value="1"/>
</dbReference>
<dbReference type="InterPro" id="IPR000719">
    <property type="entry name" value="Prot_kinase_dom"/>
</dbReference>
<feature type="transmembrane region" description="Helical" evidence="16">
    <location>
        <begin position="169"/>
        <end position="194"/>
    </location>
</feature>
<evidence type="ECO:0000256" key="5">
    <source>
        <dbReference type="ARBA" id="ARBA00022679"/>
    </source>
</evidence>
<feature type="domain" description="GS" evidence="18">
    <location>
        <begin position="382"/>
        <end position="426"/>
    </location>
</feature>
<dbReference type="EMBL" id="CAXLJL010000267">
    <property type="protein sequence ID" value="CAL5135473.1"/>
    <property type="molecule type" value="Genomic_DNA"/>
</dbReference>
<dbReference type="PANTHER" id="PTHR23255:SF72">
    <property type="entry name" value="RECEPTOR PROTEIN SERINE_THREONINE KINASE"/>
    <property type="match status" value="1"/>
</dbReference>
<evidence type="ECO:0000256" key="1">
    <source>
        <dbReference type="ARBA" id="ARBA00004479"/>
    </source>
</evidence>
<evidence type="ECO:0000313" key="19">
    <source>
        <dbReference type="EMBL" id="CAL5135473.1"/>
    </source>
</evidence>
<evidence type="ECO:0000256" key="15">
    <source>
        <dbReference type="SAM" id="MobiDB-lite"/>
    </source>
</evidence>
<proteinExistence type="inferred from homology"/>
<dbReference type="PROSITE" id="PS51256">
    <property type="entry name" value="GS"/>
    <property type="match status" value="1"/>
</dbReference>
<keyword evidence="8 14" id="KW-0547">Nucleotide-binding</keyword>
<evidence type="ECO:0000256" key="12">
    <source>
        <dbReference type="ARBA" id="ARBA00023136"/>
    </source>
</evidence>
<feature type="compositionally biased region" description="Basic and acidic residues" evidence="15">
    <location>
        <begin position="203"/>
        <end position="217"/>
    </location>
</feature>
<keyword evidence="7" id="KW-0732">Signal</keyword>
<dbReference type="AlphaFoldDB" id="A0AAV2TDN9"/>
<comment type="similarity">
    <text evidence="2">Belongs to the protein kinase superfamily. TKL Ser/Thr protein kinase family. TGFB receptor subfamily.</text>
</comment>
<dbReference type="GO" id="GO:0071363">
    <property type="term" value="P:cellular response to growth factor stimulus"/>
    <property type="evidence" value="ECO:0007669"/>
    <property type="project" value="TreeGrafter"/>
</dbReference>
<keyword evidence="11 16" id="KW-1133">Transmembrane helix</keyword>
<dbReference type="Proteomes" id="UP001497525">
    <property type="component" value="Unassembled WGS sequence"/>
</dbReference>
<keyword evidence="5" id="KW-0808">Transferase</keyword>
<accession>A0AAV2TDN9</accession>
<evidence type="ECO:0000256" key="7">
    <source>
        <dbReference type="ARBA" id="ARBA00022729"/>
    </source>
</evidence>
<dbReference type="Gene3D" id="1.10.510.10">
    <property type="entry name" value="Transferase(Phosphotransferase) domain 1"/>
    <property type="match status" value="1"/>
</dbReference>
<evidence type="ECO:0000256" key="11">
    <source>
        <dbReference type="ARBA" id="ARBA00022989"/>
    </source>
</evidence>
<keyword evidence="13" id="KW-0675">Receptor</keyword>
<dbReference type="GO" id="GO:0004675">
    <property type="term" value="F:transmembrane receptor protein serine/threonine kinase activity"/>
    <property type="evidence" value="ECO:0007669"/>
    <property type="project" value="UniProtKB-EC"/>
</dbReference>
<dbReference type="PROSITE" id="PS00108">
    <property type="entry name" value="PROTEIN_KINASE_ST"/>
    <property type="match status" value="1"/>
</dbReference>
<feature type="region of interest" description="Disordered" evidence="15">
    <location>
        <begin position="203"/>
        <end position="225"/>
    </location>
</feature>
<feature type="region of interest" description="Disordered" evidence="15">
    <location>
        <begin position="364"/>
        <end position="409"/>
    </location>
</feature>
<dbReference type="InterPro" id="IPR000333">
    <property type="entry name" value="TGFB_receptor"/>
</dbReference>
<dbReference type="InterPro" id="IPR045860">
    <property type="entry name" value="Snake_toxin-like_sf"/>
</dbReference>
<dbReference type="Pfam" id="PF00069">
    <property type="entry name" value="Pkinase"/>
    <property type="match status" value="1"/>
</dbReference>
<evidence type="ECO:0000313" key="20">
    <source>
        <dbReference type="Proteomes" id="UP001497525"/>
    </source>
</evidence>
<name>A0AAV2TDN9_CALDB</name>